<feature type="region of interest" description="Disordered" evidence="1">
    <location>
        <begin position="112"/>
        <end position="135"/>
    </location>
</feature>
<reference evidence="3" key="1">
    <citation type="journal article" date="2020" name="Nature">
        <title>Giant virus diversity and host interactions through global metagenomics.</title>
        <authorList>
            <person name="Schulz F."/>
            <person name="Roux S."/>
            <person name="Paez-Espino D."/>
            <person name="Jungbluth S."/>
            <person name="Walsh D.A."/>
            <person name="Denef V.J."/>
            <person name="McMahon K.D."/>
            <person name="Konstantinidis K.T."/>
            <person name="Eloe-Fadrosh E.A."/>
            <person name="Kyrpides N.C."/>
            <person name="Woyke T."/>
        </authorList>
    </citation>
    <scope>NUCLEOTIDE SEQUENCE</scope>
    <source>
        <strain evidence="3">GVMAG-M-3300010158-59</strain>
    </source>
</reference>
<name>A0A6C0BAV2_9ZZZZ</name>
<evidence type="ECO:0000256" key="1">
    <source>
        <dbReference type="SAM" id="MobiDB-lite"/>
    </source>
</evidence>
<sequence length="190" mass="21567">MFSKKLVAAVIIIILLLLFSLNMNVQQSYLGRALIVFFIISITYCNIWLGLLSVVAAMYLFGFKESFTNINQLFDQQNHLQKHVYYVPKRREAPIPQNDTDYVPMNPMQSKAGAIQPSQPAKVEKHANKKKMTGNNYQNVLRAEEMVRPKSSKMIGSDMGVQTGLNKDYEPQSNWPDGNAFKNPYSAAEN</sequence>
<keyword evidence="2" id="KW-0472">Membrane</keyword>
<accession>A0A6C0BAV2</accession>
<organism evidence="3">
    <name type="scientific">viral metagenome</name>
    <dbReference type="NCBI Taxonomy" id="1070528"/>
    <lineage>
        <taxon>unclassified sequences</taxon>
        <taxon>metagenomes</taxon>
        <taxon>organismal metagenomes</taxon>
    </lineage>
</organism>
<dbReference type="AlphaFoldDB" id="A0A6C0BAV2"/>
<feature type="region of interest" description="Disordered" evidence="1">
    <location>
        <begin position="148"/>
        <end position="190"/>
    </location>
</feature>
<evidence type="ECO:0000256" key="2">
    <source>
        <dbReference type="SAM" id="Phobius"/>
    </source>
</evidence>
<proteinExistence type="predicted"/>
<protein>
    <submittedName>
        <fullName evidence="3">Uncharacterized protein</fullName>
    </submittedName>
</protein>
<evidence type="ECO:0000313" key="3">
    <source>
        <dbReference type="EMBL" id="QHS89160.1"/>
    </source>
</evidence>
<dbReference type="EMBL" id="MN739106">
    <property type="protein sequence ID" value="QHS89160.1"/>
    <property type="molecule type" value="Genomic_DNA"/>
</dbReference>
<keyword evidence="2" id="KW-1133">Transmembrane helix</keyword>
<keyword evidence="2" id="KW-0812">Transmembrane</keyword>
<feature type="transmembrane region" description="Helical" evidence="2">
    <location>
        <begin position="33"/>
        <end position="61"/>
    </location>
</feature>